<evidence type="ECO:0000256" key="5">
    <source>
        <dbReference type="ARBA" id="ARBA00022833"/>
    </source>
</evidence>
<keyword evidence="3" id="KW-0677">Repeat</keyword>
<keyword evidence="6" id="KW-0539">Nucleus</keyword>
<dbReference type="Gene3D" id="3.30.160.60">
    <property type="entry name" value="Classic Zinc Finger"/>
    <property type="match status" value="2"/>
</dbReference>
<evidence type="ECO:0000256" key="7">
    <source>
        <dbReference type="PROSITE-ProRule" id="PRU00042"/>
    </source>
</evidence>
<proteinExistence type="predicted"/>
<dbReference type="InterPro" id="IPR013087">
    <property type="entry name" value="Znf_C2H2_type"/>
</dbReference>
<dbReference type="InterPro" id="IPR036236">
    <property type="entry name" value="Znf_C2H2_sf"/>
</dbReference>
<feature type="domain" description="C2H2-type" evidence="9">
    <location>
        <begin position="404"/>
        <end position="431"/>
    </location>
</feature>
<feature type="domain" description="C2H2-type" evidence="9">
    <location>
        <begin position="40"/>
        <end position="67"/>
    </location>
</feature>
<evidence type="ECO:0000313" key="11">
    <source>
        <dbReference type="Proteomes" id="UP001208570"/>
    </source>
</evidence>
<keyword evidence="4 7" id="KW-0863">Zinc-finger</keyword>
<dbReference type="Proteomes" id="UP001208570">
    <property type="component" value="Unassembled WGS sequence"/>
</dbReference>
<evidence type="ECO:0000256" key="6">
    <source>
        <dbReference type="ARBA" id="ARBA00023242"/>
    </source>
</evidence>
<dbReference type="InterPro" id="IPR050888">
    <property type="entry name" value="ZnF_C2H2-type_TF"/>
</dbReference>
<protein>
    <recommendedName>
        <fullName evidence="9">C2H2-type domain-containing protein</fullName>
    </recommendedName>
</protein>
<dbReference type="GO" id="GO:0008270">
    <property type="term" value="F:zinc ion binding"/>
    <property type="evidence" value="ECO:0007669"/>
    <property type="project" value="UniProtKB-KW"/>
</dbReference>
<evidence type="ECO:0000256" key="4">
    <source>
        <dbReference type="ARBA" id="ARBA00022771"/>
    </source>
</evidence>
<feature type="compositionally biased region" description="Polar residues" evidence="8">
    <location>
        <begin position="329"/>
        <end position="351"/>
    </location>
</feature>
<keyword evidence="2" id="KW-0479">Metal-binding</keyword>
<feature type="domain" description="C2H2-type" evidence="9">
    <location>
        <begin position="68"/>
        <end position="95"/>
    </location>
</feature>
<feature type="compositionally biased region" description="Polar residues" evidence="8">
    <location>
        <begin position="306"/>
        <end position="318"/>
    </location>
</feature>
<dbReference type="SUPFAM" id="SSF57667">
    <property type="entry name" value="beta-beta-alpha zinc fingers"/>
    <property type="match status" value="2"/>
</dbReference>
<evidence type="ECO:0000313" key="10">
    <source>
        <dbReference type="EMBL" id="KAK2157312.1"/>
    </source>
</evidence>
<sequence>MMDHVDQLSQSDAADVNVESRVKAEVLVTEDFTEPKPKLLCCKFCSYKTRFPGNLTKHVRTHTGEKPFACQFCGKRFASRSNHKSHEMTHTGRKVKCPFGCNFSTKRSVLMTAHIEMEHPEATAAWSSANEATTVMSQTLSQNLQPQQNLPSLTTAFAQFLPSPGMMSGLRLTGGVLPPLHTAVKHSHPSSLPMAGSPHNMAKDLRVDRTQFRLPPPCLGSASNTMEMEDIKPSLDDLVQYVTSVAKTPDVTGTRANTSLGTAQIQSSLDRLPTPKVSMSMEGQSPAGPQYDGDVKEDVGSKLASPDSQSHIPESSNICLPKSPRSEENSAMQDQEQHSSDSPNTRNSTPASAEVLYGSMSGLNRESSTLVKRPEPSQVPSTGYFKGCNTDFIIECLVKEERLFRCEACDILFPHYSTYILHRGCHGNEGPFQCHFCQTMFNEKFGFLTHFMQCVHR</sequence>
<evidence type="ECO:0000256" key="2">
    <source>
        <dbReference type="ARBA" id="ARBA00022723"/>
    </source>
</evidence>
<dbReference type="EMBL" id="JAODUP010000193">
    <property type="protein sequence ID" value="KAK2157312.1"/>
    <property type="molecule type" value="Genomic_DNA"/>
</dbReference>
<dbReference type="AlphaFoldDB" id="A0AAD9N508"/>
<evidence type="ECO:0000256" key="3">
    <source>
        <dbReference type="ARBA" id="ARBA00022737"/>
    </source>
</evidence>
<keyword evidence="5" id="KW-0862">Zinc</keyword>
<dbReference type="PROSITE" id="PS00028">
    <property type="entry name" value="ZINC_FINGER_C2H2_1"/>
    <property type="match status" value="3"/>
</dbReference>
<dbReference type="PANTHER" id="PTHR24406">
    <property type="entry name" value="TRANSCRIPTIONAL REPRESSOR CTCFL-RELATED"/>
    <property type="match status" value="1"/>
</dbReference>
<dbReference type="FunFam" id="3.30.160.60:FF:002343">
    <property type="entry name" value="Zinc finger protein 33A"/>
    <property type="match status" value="1"/>
</dbReference>
<reference evidence="10" key="1">
    <citation type="journal article" date="2023" name="Mol. Biol. Evol.">
        <title>Third-Generation Sequencing Reveals the Adaptive Role of the Epigenome in Three Deep-Sea Polychaetes.</title>
        <authorList>
            <person name="Perez M."/>
            <person name="Aroh O."/>
            <person name="Sun Y."/>
            <person name="Lan Y."/>
            <person name="Juniper S.K."/>
            <person name="Young C.R."/>
            <person name="Angers B."/>
            <person name="Qian P.Y."/>
        </authorList>
    </citation>
    <scope>NUCLEOTIDE SEQUENCE</scope>
    <source>
        <strain evidence="10">P08H-3</strain>
    </source>
</reference>
<dbReference type="GO" id="GO:0005634">
    <property type="term" value="C:nucleus"/>
    <property type="evidence" value="ECO:0007669"/>
    <property type="project" value="UniProtKB-SubCell"/>
</dbReference>
<feature type="compositionally biased region" description="Polar residues" evidence="8">
    <location>
        <begin position="254"/>
        <end position="269"/>
    </location>
</feature>
<name>A0AAD9N508_9ANNE</name>
<dbReference type="PROSITE" id="PS50157">
    <property type="entry name" value="ZINC_FINGER_C2H2_2"/>
    <property type="match status" value="3"/>
</dbReference>
<gene>
    <name evidence="10" type="ORF">LSH36_193g01062</name>
</gene>
<organism evidence="10 11">
    <name type="scientific">Paralvinella palmiformis</name>
    <dbReference type="NCBI Taxonomy" id="53620"/>
    <lineage>
        <taxon>Eukaryota</taxon>
        <taxon>Metazoa</taxon>
        <taxon>Spiralia</taxon>
        <taxon>Lophotrochozoa</taxon>
        <taxon>Annelida</taxon>
        <taxon>Polychaeta</taxon>
        <taxon>Sedentaria</taxon>
        <taxon>Canalipalpata</taxon>
        <taxon>Terebellida</taxon>
        <taxon>Terebelliformia</taxon>
        <taxon>Alvinellidae</taxon>
        <taxon>Paralvinella</taxon>
    </lineage>
</organism>
<comment type="caution">
    <text evidence="10">The sequence shown here is derived from an EMBL/GenBank/DDBJ whole genome shotgun (WGS) entry which is preliminary data.</text>
</comment>
<dbReference type="SMART" id="SM00355">
    <property type="entry name" value="ZnF_C2H2"/>
    <property type="match status" value="5"/>
</dbReference>
<comment type="subcellular location">
    <subcellularLocation>
        <location evidence="1">Nucleus</location>
    </subcellularLocation>
</comment>
<evidence type="ECO:0000256" key="1">
    <source>
        <dbReference type="ARBA" id="ARBA00004123"/>
    </source>
</evidence>
<evidence type="ECO:0000256" key="8">
    <source>
        <dbReference type="SAM" id="MobiDB-lite"/>
    </source>
</evidence>
<feature type="region of interest" description="Disordered" evidence="8">
    <location>
        <begin position="251"/>
        <end position="351"/>
    </location>
</feature>
<accession>A0AAD9N508</accession>
<evidence type="ECO:0000259" key="9">
    <source>
        <dbReference type="PROSITE" id="PS50157"/>
    </source>
</evidence>
<keyword evidence="11" id="KW-1185">Reference proteome</keyword>